<name>A0A0H5Q3H9_9ZZZZ</name>
<protein>
    <submittedName>
        <fullName evidence="1">Uncharacterized protein</fullName>
    </submittedName>
</protein>
<proteinExistence type="predicted"/>
<dbReference type="EMBL" id="LN853445">
    <property type="protein sequence ID" value="CRY95955.1"/>
    <property type="molecule type" value="Genomic_DNA"/>
</dbReference>
<reference evidence="1" key="1">
    <citation type="submission" date="2015-06" db="EMBL/GenBank/DDBJ databases">
        <authorList>
            <person name="Joergensen T."/>
        </authorList>
    </citation>
    <scope>NUCLEOTIDE SEQUENCE</scope>
    <source>
        <strain evidence="1">RGFK0839</strain>
    </source>
</reference>
<organism evidence="1">
    <name type="scientific">uncultured prokaryote</name>
    <dbReference type="NCBI Taxonomy" id="198431"/>
    <lineage>
        <taxon>unclassified sequences</taxon>
        <taxon>environmental samples</taxon>
    </lineage>
</organism>
<accession>A0A0H5Q3H9</accession>
<reference evidence="1" key="2">
    <citation type="submission" date="2015-07" db="EMBL/GenBank/DDBJ databases">
        <title>Plasmids, circular viruses and viroids from rat gut.</title>
        <authorList>
            <person name="Jorgensen T.J."/>
            <person name="Hansen M.A."/>
            <person name="Xu Z."/>
            <person name="Tabak M.A."/>
            <person name="Sorensen S.J."/>
            <person name="Hansen L.H."/>
        </authorList>
    </citation>
    <scope>NUCLEOTIDE SEQUENCE</scope>
    <source>
        <strain evidence="1">RGFK0839</strain>
    </source>
</reference>
<dbReference type="AlphaFoldDB" id="A0A0H5Q3H9"/>
<evidence type="ECO:0000313" key="1">
    <source>
        <dbReference type="EMBL" id="CRY95955.1"/>
    </source>
</evidence>
<sequence>MTYTPIKTAERTAGAVIKLLFLPCAATPWMYVETGIEALLKVVLLYNEPDPKHIYHKLFGKTIVCELKSVNNAYDVIEPTNSQAGRRFLFKFLEGIDRAVWLIYLIDIASEGLVKWSSGLMRLAGCNHHDHPDSEYGHQPSYGTPSVGDYIDAPNYVNESGNGQYWCFPSAQIGDTRRGAMAGSDSLYAGGLSVPTSSRTIIAETGQIVDDNSNLILRQDPKDHSITWGNWNNPGGLRQTLVRQLYIPDFGPGVRFVAGDGSAYSSSYSAID</sequence>